<proteinExistence type="predicted"/>
<reference evidence="1 2" key="1">
    <citation type="submission" date="2024-03" db="EMBL/GenBank/DDBJ databases">
        <authorList>
            <person name="Martinez-Hernandez J."/>
        </authorList>
    </citation>
    <scope>NUCLEOTIDE SEQUENCE [LARGE SCALE GENOMIC DNA]</scope>
</reference>
<protein>
    <submittedName>
        <fullName evidence="1">Uncharacterized protein</fullName>
    </submittedName>
</protein>
<accession>A0AAV1WTF8</accession>
<comment type="caution">
    <text evidence="1">The sequence shown here is derived from an EMBL/GenBank/DDBJ whole genome shotgun (WGS) entry which is preliminary data.</text>
</comment>
<dbReference type="SUPFAM" id="SSF52058">
    <property type="entry name" value="L domain-like"/>
    <property type="match status" value="2"/>
</dbReference>
<gene>
    <name evidence="1" type="ORF">LLUT_LOCUS13647</name>
</gene>
<dbReference type="Gene3D" id="3.80.10.10">
    <property type="entry name" value="Ribonuclease Inhibitor"/>
    <property type="match status" value="4"/>
</dbReference>
<dbReference type="PROSITE" id="PS51450">
    <property type="entry name" value="LRR"/>
    <property type="match status" value="1"/>
</dbReference>
<dbReference type="EMBL" id="CAXHTB010000009">
    <property type="protein sequence ID" value="CAL0312587.1"/>
    <property type="molecule type" value="Genomic_DNA"/>
</dbReference>
<sequence length="594" mass="66172">MEMTKENESELLRLCIEAACESKETVDKWRLQRRTLDRLPSPLADALLRRLLTRRLLYPSLLEVFKHSAEEIDLRGYTGVDAEWIAYLGAFRHLRYLNIADSHRITSSALWPITGMSTLKELDLSRCSKVNDAAINHVISIENLEKLHISETSVTAKGVKLLASLENLSLLDLGGLPIDDISLTSLQVLKKLQYLDLWGSEISNQGAAVLSMFPKLTYLNLAWTSVTKLPDLSSLECLNMSNCTIESILEDDKAPLAKLILSGATFLNEDEALLYANTTSLSFLDAAHSNLCRFSFLSKMEVIEHLNLSSCMIDDDSVEMVACIGGKLKSLNLGGTKVSSVGLGILAGHVPNLESLTLSQTQVDDTAVLFISMMPSLKVVDLNTTNIKGVLHQGRNDLDMVFSLTALQNLKKLERLNLEHTQVMDTGLCPLESFQELRYLSLKNASLADITFDYLSSIPKLTNLSICDAVLTNSGLHMFKPPETLKVLDLSGCWLISQDAILAFCRVHPQIEVRHEFVTSFPYNQSGLNYSSPSRLPSSPIQATKKKEHMSVSPHFIDQRLKYSRDELLALQFMSLPFATSNDRSTSAFEKRLE</sequence>
<dbReference type="SMART" id="SM00367">
    <property type="entry name" value="LRR_CC"/>
    <property type="match status" value="4"/>
</dbReference>
<dbReference type="Pfam" id="PF13516">
    <property type="entry name" value="LRR_6"/>
    <property type="match status" value="1"/>
</dbReference>
<evidence type="ECO:0000313" key="1">
    <source>
        <dbReference type="EMBL" id="CAL0312587.1"/>
    </source>
</evidence>
<dbReference type="AlphaFoldDB" id="A0AAV1WTF8"/>
<dbReference type="Proteomes" id="UP001497480">
    <property type="component" value="Unassembled WGS sequence"/>
</dbReference>
<dbReference type="InterPro" id="IPR006553">
    <property type="entry name" value="Leu-rich_rpt_Cys-con_subtyp"/>
</dbReference>
<dbReference type="PANTHER" id="PTHR12904:SF23">
    <property type="entry name" value="PROTEIN ZER-1 HOMOLOG"/>
    <property type="match status" value="1"/>
</dbReference>
<dbReference type="InterPro" id="IPR051341">
    <property type="entry name" value="Zyg-11_UBL_adapter"/>
</dbReference>
<name>A0AAV1WTF8_LUPLU</name>
<keyword evidence="2" id="KW-1185">Reference proteome</keyword>
<dbReference type="InterPro" id="IPR001611">
    <property type="entry name" value="Leu-rich_rpt"/>
</dbReference>
<organism evidence="1 2">
    <name type="scientific">Lupinus luteus</name>
    <name type="common">European yellow lupine</name>
    <dbReference type="NCBI Taxonomy" id="3873"/>
    <lineage>
        <taxon>Eukaryota</taxon>
        <taxon>Viridiplantae</taxon>
        <taxon>Streptophyta</taxon>
        <taxon>Embryophyta</taxon>
        <taxon>Tracheophyta</taxon>
        <taxon>Spermatophyta</taxon>
        <taxon>Magnoliopsida</taxon>
        <taxon>eudicotyledons</taxon>
        <taxon>Gunneridae</taxon>
        <taxon>Pentapetalae</taxon>
        <taxon>rosids</taxon>
        <taxon>fabids</taxon>
        <taxon>Fabales</taxon>
        <taxon>Fabaceae</taxon>
        <taxon>Papilionoideae</taxon>
        <taxon>50 kb inversion clade</taxon>
        <taxon>genistoids sensu lato</taxon>
        <taxon>core genistoids</taxon>
        <taxon>Genisteae</taxon>
        <taxon>Lupinus</taxon>
    </lineage>
</organism>
<dbReference type="PANTHER" id="PTHR12904">
    <property type="match status" value="1"/>
</dbReference>
<dbReference type="InterPro" id="IPR032675">
    <property type="entry name" value="LRR_dom_sf"/>
</dbReference>
<evidence type="ECO:0000313" key="2">
    <source>
        <dbReference type="Proteomes" id="UP001497480"/>
    </source>
</evidence>